<feature type="compositionally biased region" description="Acidic residues" evidence="4">
    <location>
        <begin position="782"/>
        <end position="797"/>
    </location>
</feature>
<feature type="compositionally biased region" description="Basic residues" evidence="4">
    <location>
        <begin position="862"/>
        <end position="875"/>
    </location>
</feature>
<evidence type="ECO:0000256" key="4">
    <source>
        <dbReference type="SAM" id="MobiDB-lite"/>
    </source>
</evidence>
<feature type="compositionally biased region" description="Basic and acidic residues" evidence="4">
    <location>
        <begin position="704"/>
        <end position="721"/>
    </location>
</feature>
<evidence type="ECO:0000313" key="6">
    <source>
        <dbReference type="Proteomes" id="UP000310158"/>
    </source>
</evidence>
<name>A0A4S4M1E2_9AGAM</name>
<evidence type="ECO:0000256" key="2">
    <source>
        <dbReference type="ARBA" id="ARBA00022553"/>
    </source>
</evidence>
<dbReference type="OrthoDB" id="277439at2759"/>
<comment type="subcellular location">
    <subcellularLocation>
        <location evidence="1">Nucleus</location>
        <location evidence="1">Nucleolus</location>
    </subcellularLocation>
</comment>
<evidence type="ECO:0008006" key="7">
    <source>
        <dbReference type="Google" id="ProtNLM"/>
    </source>
</evidence>
<dbReference type="PANTHER" id="PTHR14150:SF12">
    <property type="entry name" value="U3 SMALL NUCLEOLAR RNA-ASSOCIATED PROTEIN 14 HOMOLOG A"/>
    <property type="match status" value="1"/>
</dbReference>
<proteinExistence type="predicted"/>
<feature type="compositionally biased region" description="Acidic residues" evidence="4">
    <location>
        <begin position="88"/>
        <end position="113"/>
    </location>
</feature>
<dbReference type="Proteomes" id="UP000310158">
    <property type="component" value="Unassembled WGS sequence"/>
</dbReference>
<feature type="compositionally biased region" description="Low complexity" evidence="4">
    <location>
        <begin position="756"/>
        <end position="769"/>
    </location>
</feature>
<evidence type="ECO:0000256" key="3">
    <source>
        <dbReference type="ARBA" id="ARBA00023242"/>
    </source>
</evidence>
<feature type="compositionally biased region" description="Polar residues" evidence="4">
    <location>
        <begin position="671"/>
        <end position="700"/>
    </location>
</feature>
<gene>
    <name evidence="5" type="ORF">EW146_g2683</name>
</gene>
<feature type="region of interest" description="Disordered" evidence="4">
    <location>
        <begin position="638"/>
        <end position="810"/>
    </location>
</feature>
<evidence type="ECO:0000313" key="5">
    <source>
        <dbReference type="EMBL" id="THH18267.1"/>
    </source>
</evidence>
<feature type="compositionally biased region" description="Basic and acidic residues" evidence="4">
    <location>
        <begin position="148"/>
        <end position="184"/>
    </location>
</feature>
<protein>
    <recommendedName>
        <fullName evidence="7">Utp14-domain-containing protein</fullName>
    </recommendedName>
</protein>
<feature type="compositionally biased region" description="Acidic residues" evidence="4">
    <location>
        <begin position="128"/>
        <end position="143"/>
    </location>
</feature>
<sequence>MARPARNGRVGKPIPLARKANAAGYAKRHARKAKTAAGLSDVYEYQSQKVRRSNIALTLDRDEAAEFDHGSDDDIDRDALRARLIGENQDDEKIDSDDDEELDSDEAFEESDEERFAGFSFNSKVSVPEEEEEEEGEPDEFIDVLDVLDGRGEPDLGGEEKVTRVDEGVEGRSEDDDDKSKDGGSSEDQEESDGEGSTEGDPDLMLSADEEDASGALEDLGTFITSLETGKKRKADATEAPGDTPRRKKRIIEERTEAGAENEFAAHVSGSARLYLDDLLAPLASQSSNLLSLKQSAKVLTSSKAGTVLSAPLPQRTQERLDRQAAYEQTKEEAEHLSFPLQAEPVGKTSNLELAAKFKCRHICYKPTTEMESAVDQLLKRAKMREEDIAQVEELKMNHLSAEEVAARRAEVRKVRELMFRAEAKAKRIAKIKSKTYRRIKKKEREKLAAKLDGEMDEDDEEVRMKREAERALERATLRHKVTGKWAKAMKGRGDLDQDQRMDVNEMLERGERLRRRIRGEKDSGDESGEGDSDVDEDVGVEGLKAHAFEEVTRLKVAAPELDDGKKGKSVLDMKFMRDAATREQQALNKEADDFIKELGAVEDDDAEFGDAHEADNVVIQRTGGRLSFKPGQQSLRTVGSLASDTSSVTLKSTDLPPYGDLMSASPTPPTLSVNANTSSASREQSNPWLMSRDGASSITAPRKMNELVVGKDSKAAEKSKNKLQKQQRGGEEEKEKEREDAVVEIALENVISVDASSAGPSKSSKGQSNAKAAKGTSAMEGADDSDENSEVEEQETALERKGKGSAGRVKAFEQRDLVARAFAGDNVIQEFEEAKRREIQADAPKTVDTTLPGWGSWGGRGAKKQAPKPQHLKKVAGVDPKSRADYGKAHVIISEKRDKKAAKYTVKDLPYPYTSKAQYERSLGTPLGTEWNTRVSFQRGTLPKVTKKMGTVINPLEKLF</sequence>
<accession>A0A4S4M1E2</accession>
<feature type="region of interest" description="Disordered" evidence="4">
    <location>
        <begin position="84"/>
        <end position="249"/>
    </location>
</feature>
<dbReference type="EMBL" id="SGPL01000081">
    <property type="protein sequence ID" value="THH18267.1"/>
    <property type="molecule type" value="Genomic_DNA"/>
</dbReference>
<evidence type="ECO:0000256" key="1">
    <source>
        <dbReference type="ARBA" id="ARBA00004604"/>
    </source>
</evidence>
<feature type="region of interest" description="Disordered" evidence="4">
    <location>
        <begin position="847"/>
        <end position="882"/>
    </location>
</feature>
<feature type="compositionally biased region" description="Acidic residues" evidence="4">
    <location>
        <begin position="185"/>
        <end position="213"/>
    </location>
</feature>
<dbReference type="Pfam" id="PF04615">
    <property type="entry name" value="Utp14"/>
    <property type="match status" value="1"/>
</dbReference>
<keyword evidence="6" id="KW-1185">Reference proteome</keyword>
<keyword evidence="2" id="KW-0597">Phosphoprotein</keyword>
<dbReference type="GO" id="GO:0006364">
    <property type="term" value="P:rRNA processing"/>
    <property type="evidence" value="ECO:0007669"/>
    <property type="project" value="InterPro"/>
</dbReference>
<dbReference type="AlphaFoldDB" id="A0A4S4M1E2"/>
<dbReference type="PANTHER" id="PTHR14150">
    <property type="entry name" value="U3 SMALL NUCLEOLAR RNA-ASSOCIATED PROTEIN 14"/>
    <property type="match status" value="1"/>
</dbReference>
<comment type="caution">
    <text evidence="5">The sequence shown here is derived from an EMBL/GenBank/DDBJ whole genome shotgun (WGS) entry which is preliminary data.</text>
</comment>
<feature type="compositionally biased region" description="Acidic residues" evidence="4">
    <location>
        <begin position="526"/>
        <end position="540"/>
    </location>
</feature>
<feature type="compositionally biased region" description="Basic and acidic residues" evidence="4">
    <location>
        <begin position="729"/>
        <end position="742"/>
    </location>
</feature>
<reference evidence="5 6" key="1">
    <citation type="submission" date="2019-02" db="EMBL/GenBank/DDBJ databases">
        <title>Genome sequencing of the rare red list fungi Bondarzewia mesenterica.</title>
        <authorList>
            <person name="Buettner E."/>
            <person name="Kellner H."/>
        </authorList>
    </citation>
    <scope>NUCLEOTIDE SEQUENCE [LARGE SCALE GENOMIC DNA]</scope>
    <source>
        <strain evidence="5 6">DSM 108281</strain>
    </source>
</reference>
<dbReference type="InterPro" id="IPR006709">
    <property type="entry name" value="SSU_processome_Utp14"/>
</dbReference>
<keyword evidence="3" id="KW-0539">Nucleus</keyword>
<feature type="region of interest" description="Disordered" evidence="4">
    <location>
        <begin position="515"/>
        <end position="540"/>
    </location>
</feature>
<feature type="compositionally biased region" description="Polar residues" evidence="4">
    <location>
        <begin position="638"/>
        <end position="653"/>
    </location>
</feature>
<organism evidence="5 6">
    <name type="scientific">Bondarzewia mesenterica</name>
    <dbReference type="NCBI Taxonomy" id="1095465"/>
    <lineage>
        <taxon>Eukaryota</taxon>
        <taxon>Fungi</taxon>
        <taxon>Dikarya</taxon>
        <taxon>Basidiomycota</taxon>
        <taxon>Agaricomycotina</taxon>
        <taxon>Agaricomycetes</taxon>
        <taxon>Russulales</taxon>
        <taxon>Bondarzewiaceae</taxon>
        <taxon>Bondarzewia</taxon>
    </lineage>
</organism>
<dbReference type="GO" id="GO:0032040">
    <property type="term" value="C:small-subunit processome"/>
    <property type="evidence" value="ECO:0007669"/>
    <property type="project" value="InterPro"/>
</dbReference>